<evidence type="ECO:0000259" key="1">
    <source>
        <dbReference type="PROSITE" id="PS51725"/>
    </source>
</evidence>
<reference evidence="2" key="1">
    <citation type="journal article" date="2014" name="Int. J. Syst. Evol. Microbiol.">
        <title>Complete genome sequence of Corynebacterium casei LMG S-19264T (=DSM 44701T), isolated from a smear-ripened cheese.</title>
        <authorList>
            <consortium name="US DOE Joint Genome Institute (JGI-PGF)"/>
            <person name="Walter F."/>
            <person name="Albersmeier A."/>
            <person name="Kalinowski J."/>
            <person name="Ruckert C."/>
        </authorList>
    </citation>
    <scope>NUCLEOTIDE SEQUENCE</scope>
    <source>
        <strain evidence="2">KCTC 12343</strain>
    </source>
</reference>
<evidence type="ECO:0000313" key="5">
    <source>
        <dbReference type="Proteomes" id="UP000628442"/>
    </source>
</evidence>
<dbReference type="RefSeq" id="WP_131144451.1">
    <property type="nucleotide sequence ID" value="NZ_BMWV01000009.1"/>
</dbReference>
<dbReference type="AlphaFoldDB" id="A0A411WU69"/>
<evidence type="ECO:0000313" key="4">
    <source>
        <dbReference type="Proteomes" id="UP000292307"/>
    </source>
</evidence>
<dbReference type="InterPro" id="IPR050744">
    <property type="entry name" value="AI-2_Isomerase_LsrG"/>
</dbReference>
<dbReference type="EMBL" id="BMWV01000009">
    <property type="protein sequence ID" value="GGY52844.1"/>
    <property type="molecule type" value="Genomic_DNA"/>
</dbReference>
<dbReference type="Proteomes" id="UP000628442">
    <property type="component" value="Unassembled WGS sequence"/>
</dbReference>
<reference evidence="3 4" key="2">
    <citation type="submission" date="2019-02" db="EMBL/GenBank/DDBJ databases">
        <title>Draft Genome Sequences of Six Type Strains of the Genus Massilia.</title>
        <authorList>
            <person name="Miess H."/>
            <person name="Frediansyhah A."/>
            <person name="Gross H."/>
        </authorList>
    </citation>
    <scope>NUCLEOTIDE SEQUENCE [LARGE SCALE GENOMIC DNA]</scope>
    <source>
        <strain evidence="3 4">DSM 17472</strain>
    </source>
</reference>
<keyword evidence="4" id="KW-1185">Reference proteome</keyword>
<protein>
    <submittedName>
        <fullName evidence="3">Antibiotic biosynthesis monooxygenase</fullName>
    </submittedName>
</protein>
<keyword evidence="3" id="KW-0560">Oxidoreductase</keyword>
<organism evidence="2 5">
    <name type="scientific">Pseudoduganella albidiflava</name>
    <dbReference type="NCBI Taxonomy" id="321983"/>
    <lineage>
        <taxon>Bacteria</taxon>
        <taxon>Pseudomonadati</taxon>
        <taxon>Pseudomonadota</taxon>
        <taxon>Betaproteobacteria</taxon>
        <taxon>Burkholderiales</taxon>
        <taxon>Oxalobacteraceae</taxon>
        <taxon>Telluria group</taxon>
        <taxon>Pseudoduganella</taxon>
    </lineage>
</organism>
<dbReference type="Proteomes" id="UP000292307">
    <property type="component" value="Chromosome"/>
</dbReference>
<dbReference type="PANTHER" id="PTHR33336:SF15">
    <property type="entry name" value="ABM DOMAIN-CONTAINING PROTEIN"/>
    <property type="match status" value="1"/>
</dbReference>
<proteinExistence type="predicted"/>
<dbReference type="OrthoDB" id="9812192at2"/>
<feature type="domain" description="ABM" evidence="1">
    <location>
        <begin position="5"/>
        <end position="95"/>
    </location>
</feature>
<accession>A0A411WU69</accession>
<dbReference type="SUPFAM" id="SSF54909">
    <property type="entry name" value="Dimeric alpha+beta barrel"/>
    <property type="match status" value="1"/>
</dbReference>
<reference evidence="2" key="3">
    <citation type="submission" date="2022-12" db="EMBL/GenBank/DDBJ databases">
        <authorList>
            <person name="Sun Q."/>
            <person name="Kim S."/>
        </authorList>
    </citation>
    <scope>NUCLEOTIDE SEQUENCE</scope>
    <source>
        <strain evidence="2">KCTC 12343</strain>
    </source>
</reference>
<dbReference type="GO" id="GO:0004497">
    <property type="term" value="F:monooxygenase activity"/>
    <property type="evidence" value="ECO:0007669"/>
    <property type="project" value="UniProtKB-KW"/>
</dbReference>
<dbReference type="EMBL" id="CP036401">
    <property type="protein sequence ID" value="QBI00310.1"/>
    <property type="molecule type" value="Genomic_DNA"/>
</dbReference>
<name>A0A411WU69_9BURK</name>
<gene>
    <name evidence="3" type="ORF">EYF70_05155</name>
    <name evidence="2" type="ORF">GCM10007387_38980</name>
</gene>
<dbReference type="PROSITE" id="PS51725">
    <property type="entry name" value="ABM"/>
    <property type="match status" value="1"/>
</dbReference>
<evidence type="ECO:0000313" key="2">
    <source>
        <dbReference type="EMBL" id="GGY52844.1"/>
    </source>
</evidence>
<dbReference type="Gene3D" id="3.30.70.100">
    <property type="match status" value="1"/>
</dbReference>
<dbReference type="PANTHER" id="PTHR33336">
    <property type="entry name" value="QUINOL MONOOXYGENASE YGIN-RELATED"/>
    <property type="match status" value="1"/>
</dbReference>
<dbReference type="Pfam" id="PF03992">
    <property type="entry name" value="ABM"/>
    <property type="match status" value="1"/>
</dbReference>
<evidence type="ECO:0000313" key="3">
    <source>
        <dbReference type="EMBL" id="QBI00310.1"/>
    </source>
</evidence>
<keyword evidence="3" id="KW-0503">Monooxygenase</keyword>
<dbReference type="InterPro" id="IPR007138">
    <property type="entry name" value="ABM_dom"/>
</dbReference>
<dbReference type="InterPro" id="IPR011008">
    <property type="entry name" value="Dimeric_a/b-barrel"/>
</dbReference>
<sequence>MTQALIVVATITAHAGHEAAVRSALEQVVPPSRAEADCRRYELHVDNAAPNRFVMLEEWTGQAALTEHEATPHFKTLAAAIGGVATIEIAKLTKLA</sequence>